<dbReference type="RefSeq" id="XP_017033102.1">
    <property type="nucleotide sequence ID" value="XM_017177613.3"/>
</dbReference>
<evidence type="ECO:0000313" key="3">
    <source>
        <dbReference type="RefSeq" id="XP_017033102.1"/>
    </source>
</evidence>
<gene>
    <name evidence="3" type="primary">LOC108082283</name>
</gene>
<organism evidence="2 3">
    <name type="scientific">Drosophila kikkawai</name>
    <name type="common">Fruit fly</name>
    <dbReference type="NCBI Taxonomy" id="30033"/>
    <lineage>
        <taxon>Eukaryota</taxon>
        <taxon>Metazoa</taxon>
        <taxon>Ecdysozoa</taxon>
        <taxon>Arthropoda</taxon>
        <taxon>Hexapoda</taxon>
        <taxon>Insecta</taxon>
        <taxon>Pterygota</taxon>
        <taxon>Neoptera</taxon>
        <taxon>Endopterygota</taxon>
        <taxon>Diptera</taxon>
        <taxon>Brachycera</taxon>
        <taxon>Muscomorpha</taxon>
        <taxon>Ephydroidea</taxon>
        <taxon>Drosophilidae</taxon>
        <taxon>Drosophila</taxon>
        <taxon>Sophophora</taxon>
    </lineage>
</organism>
<feature type="transmembrane region" description="Helical" evidence="1">
    <location>
        <begin position="20"/>
        <end position="40"/>
    </location>
</feature>
<feature type="transmembrane region" description="Helical" evidence="1">
    <location>
        <begin position="52"/>
        <end position="73"/>
    </location>
</feature>
<evidence type="ECO:0000256" key="1">
    <source>
        <dbReference type="SAM" id="Phobius"/>
    </source>
</evidence>
<keyword evidence="1" id="KW-0812">Transmembrane</keyword>
<feature type="transmembrane region" description="Helical" evidence="1">
    <location>
        <begin position="119"/>
        <end position="138"/>
    </location>
</feature>
<name>A0A6P4IVN1_DROKI</name>
<dbReference type="OrthoDB" id="7844084at2759"/>
<proteinExistence type="predicted"/>
<dbReference type="GeneID" id="108082283"/>
<feature type="transmembrane region" description="Helical" evidence="1">
    <location>
        <begin position="80"/>
        <end position="99"/>
    </location>
</feature>
<protein>
    <submittedName>
        <fullName evidence="3">Uncharacterized protein</fullName>
    </submittedName>
</protein>
<dbReference type="OMA" id="DEVENCT"/>
<evidence type="ECO:0000313" key="2">
    <source>
        <dbReference type="Proteomes" id="UP001652661"/>
    </source>
</evidence>
<reference evidence="2" key="1">
    <citation type="submission" date="2025-05" db="UniProtKB">
        <authorList>
            <consortium name="RefSeq"/>
        </authorList>
    </citation>
    <scope>NUCLEOTIDE SEQUENCE [LARGE SCALE GENOMIC DNA]</scope>
    <source>
        <strain evidence="2">14028-0561.14</strain>
    </source>
</reference>
<keyword evidence="1" id="KW-0472">Membrane</keyword>
<sequence>MDPAYVKFMMCQCLLNRADWGLAVACLNVLYSIFLFLFWLVELIKSLDNYPVKWVLLYGFNIMFNVITMMRIVKRESISVFYWACGTGALLLFRIYHIYYVKDVFPLAGCEAYMISNQILDAYILLSLVVMVYVMWGLHREPDRMFPKEDMVNDYVYNPEPTDQNVEQLYEELEDKRLEMIREMIKGKETKAEIDHIDEVENCTEMDDLNSKVILKLAGIKEEETKETKAEIDHIDETENCTEMDDLNSKVILKLAGIKEEETASSPSPSPIPSLHCEPTAPEVMDSCSLKFCPQPTAPSESHLSFDDVFCCMDAACDSISFSCDD</sequence>
<dbReference type="AlphaFoldDB" id="A0A6P4IVN1"/>
<dbReference type="Proteomes" id="UP001652661">
    <property type="component" value="Chromosome 2R"/>
</dbReference>
<keyword evidence="1" id="KW-1133">Transmembrane helix</keyword>
<reference evidence="3" key="2">
    <citation type="submission" date="2025-08" db="UniProtKB">
        <authorList>
            <consortium name="RefSeq"/>
        </authorList>
    </citation>
    <scope>IDENTIFICATION</scope>
    <source>
        <strain evidence="3">14028-0561.14</strain>
        <tissue evidence="3">Whole fly</tissue>
    </source>
</reference>
<accession>A0A6P4IVN1</accession>
<keyword evidence="2" id="KW-1185">Reference proteome</keyword>